<dbReference type="KEGG" id="bhc:JFL75_17840"/>
<dbReference type="RefSeq" id="WP_215626073.1">
    <property type="nucleotide sequence ID" value="NZ_CP067089.2"/>
</dbReference>
<keyword evidence="4" id="KW-1185">Reference proteome</keyword>
<dbReference type="Proteomes" id="UP000595917">
    <property type="component" value="Chromosome"/>
</dbReference>
<keyword evidence="1" id="KW-1133">Transmembrane helix</keyword>
<feature type="transmembrane region" description="Helical" evidence="1">
    <location>
        <begin position="159"/>
        <end position="179"/>
    </location>
</feature>
<dbReference type="GO" id="GO:0008237">
    <property type="term" value="F:metallopeptidase activity"/>
    <property type="evidence" value="ECO:0007669"/>
    <property type="project" value="UniProtKB-KW"/>
</dbReference>
<evidence type="ECO:0000259" key="2">
    <source>
        <dbReference type="Pfam" id="PF02517"/>
    </source>
</evidence>
<evidence type="ECO:0000313" key="4">
    <source>
        <dbReference type="Proteomes" id="UP000595917"/>
    </source>
</evidence>
<dbReference type="InterPro" id="IPR003675">
    <property type="entry name" value="Rce1/LyrA-like_dom"/>
</dbReference>
<keyword evidence="3" id="KW-0378">Hydrolase</keyword>
<name>A0A7T7XM58_9SPIR</name>
<dbReference type="EMBL" id="CP067089">
    <property type="protein sequence ID" value="QQO08767.1"/>
    <property type="molecule type" value="Genomic_DNA"/>
</dbReference>
<dbReference type="PANTHER" id="PTHR35797:SF1">
    <property type="entry name" value="PROTEASE"/>
    <property type="match status" value="1"/>
</dbReference>
<feature type="transmembrane region" description="Helical" evidence="1">
    <location>
        <begin position="118"/>
        <end position="138"/>
    </location>
</feature>
<protein>
    <submittedName>
        <fullName evidence="3">CPBP family intramembrane metalloprotease</fullName>
    </submittedName>
</protein>
<keyword evidence="1" id="KW-0472">Membrane</keyword>
<keyword evidence="1" id="KW-0812">Transmembrane</keyword>
<dbReference type="GO" id="GO:0080120">
    <property type="term" value="P:CAAX-box protein maturation"/>
    <property type="evidence" value="ECO:0007669"/>
    <property type="project" value="UniProtKB-ARBA"/>
</dbReference>
<dbReference type="PANTHER" id="PTHR35797">
    <property type="entry name" value="PROTEASE-RELATED"/>
    <property type="match status" value="1"/>
</dbReference>
<keyword evidence="3" id="KW-0645">Protease</keyword>
<feature type="transmembrane region" description="Helical" evidence="1">
    <location>
        <begin position="245"/>
        <end position="263"/>
    </location>
</feature>
<feature type="transmembrane region" description="Helical" evidence="1">
    <location>
        <begin position="218"/>
        <end position="239"/>
    </location>
</feature>
<feature type="transmembrane region" description="Helical" evidence="1">
    <location>
        <begin position="39"/>
        <end position="63"/>
    </location>
</feature>
<keyword evidence="3" id="KW-0482">Metalloprotease</keyword>
<feature type="transmembrane region" description="Helical" evidence="1">
    <location>
        <begin position="84"/>
        <end position="106"/>
    </location>
</feature>
<evidence type="ECO:0000256" key="1">
    <source>
        <dbReference type="SAM" id="Phobius"/>
    </source>
</evidence>
<sequence>MKENFIPVRFFTAAFAWSWLFWLPLVLVGLGIISLEGDALTLISVLISVIGAFGPAFGAYVSIRTIQGKGAFRAFLKPFFSLRFGWKTWAALFLVLGLSTAAAWIIPEFFGEHRAPMLLPGIFIFPVYWLAMVFLGGGQEEIGWRGYILPFLEKRFGRICGSLVLSVIWACWHIPLWFVPGASQGYMNFFGFLMLTTGYSFFFAWVLRASGNRPLSALIAHGTANAFIPVFPVVIMIPGAAQPRFWLWVSFTLVIGIVTTAAGEISRRRGTASGG</sequence>
<feature type="domain" description="CAAX prenyl protease 2/Lysostaphin resistance protein A-like" evidence="2">
    <location>
        <begin position="126"/>
        <end position="227"/>
    </location>
</feature>
<organism evidence="3 4">
    <name type="scientific">Breznakiella homolactica</name>
    <dbReference type="NCBI Taxonomy" id="2798577"/>
    <lineage>
        <taxon>Bacteria</taxon>
        <taxon>Pseudomonadati</taxon>
        <taxon>Spirochaetota</taxon>
        <taxon>Spirochaetia</taxon>
        <taxon>Spirochaetales</taxon>
        <taxon>Breznakiellaceae</taxon>
        <taxon>Breznakiella</taxon>
    </lineage>
</organism>
<dbReference type="AlphaFoldDB" id="A0A7T7XM58"/>
<accession>A0A7T7XM58</accession>
<proteinExistence type="predicted"/>
<gene>
    <name evidence="3" type="ORF">JFL75_17840</name>
</gene>
<dbReference type="GO" id="GO:0004175">
    <property type="term" value="F:endopeptidase activity"/>
    <property type="evidence" value="ECO:0007669"/>
    <property type="project" value="UniProtKB-ARBA"/>
</dbReference>
<dbReference type="Pfam" id="PF02517">
    <property type="entry name" value="Rce1-like"/>
    <property type="match status" value="1"/>
</dbReference>
<feature type="transmembrane region" description="Helical" evidence="1">
    <location>
        <begin position="185"/>
        <end position="206"/>
    </location>
</feature>
<dbReference type="InterPro" id="IPR042150">
    <property type="entry name" value="MmRce1-like"/>
</dbReference>
<reference evidence="3" key="1">
    <citation type="submission" date="2021-01" db="EMBL/GenBank/DDBJ databases">
        <title>Description of Breznakiella homolactica.</title>
        <authorList>
            <person name="Song Y."/>
            <person name="Brune A."/>
        </authorList>
    </citation>
    <scope>NUCLEOTIDE SEQUENCE</scope>
    <source>
        <strain evidence="3">RmG30</strain>
    </source>
</reference>
<feature type="transmembrane region" description="Helical" evidence="1">
    <location>
        <begin position="12"/>
        <end position="33"/>
    </location>
</feature>
<evidence type="ECO:0000313" key="3">
    <source>
        <dbReference type="EMBL" id="QQO08767.1"/>
    </source>
</evidence>